<dbReference type="NCBIfam" id="TIGR00536">
    <property type="entry name" value="hemK_fam"/>
    <property type="match status" value="1"/>
</dbReference>
<gene>
    <name evidence="8" type="ORF">EVA_00077</name>
</gene>
<dbReference type="InterPro" id="IPR019874">
    <property type="entry name" value="RF_methyltr_PrmC"/>
</dbReference>
<dbReference type="InterPro" id="IPR050320">
    <property type="entry name" value="N5-glutamine_MTase"/>
</dbReference>
<dbReference type="InterPro" id="IPR029063">
    <property type="entry name" value="SAM-dependent_MTases_sf"/>
</dbReference>
<sequence>MNPLYVYIRQALQGCYPDSEAASLAKGLLTEVFGLSTLELYGGKDRTFSANEQKQLDDILVRLRNFEPFQYIIGVESFGGLTFEVNPHVLIPRPETLELVDWVVAEASDARSLRVLDVGTGSGCIAVSLAHRLPGASVRAWDVSPEALSVAARNAVRNGVQVQFEWQDVLQVEQTDLHLDVLISNPPYIAEQEKGQMEPNVLEWEPGLALFVPDEDPLRFYRAIARLGQQVLETGGKLYFEINQAYGPQTVALLEDLGYRDVELRQDLSHNDRMVRAVK</sequence>
<dbReference type="SUPFAM" id="SSF53335">
    <property type="entry name" value="S-adenosyl-L-methionine-dependent methyltransferases"/>
    <property type="match status" value="1"/>
</dbReference>
<feature type="domain" description="Release factor glutamine methyltransferase N-terminal" evidence="7">
    <location>
        <begin position="7"/>
        <end position="74"/>
    </location>
</feature>
<feature type="domain" description="Methyltransferase small" evidence="6">
    <location>
        <begin position="111"/>
        <end position="193"/>
    </location>
</feature>
<dbReference type="PROSITE" id="PS00092">
    <property type="entry name" value="N6_MTASE"/>
    <property type="match status" value="1"/>
</dbReference>
<evidence type="ECO:0000256" key="3">
    <source>
        <dbReference type="ARBA" id="ARBA00022679"/>
    </source>
</evidence>
<dbReference type="Gene3D" id="1.10.8.10">
    <property type="entry name" value="DNA helicase RuvA subunit, C-terminal domain"/>
    <property type="match status" value="1"/>
</dbReference>
<dbReference type="PANTHER" id="PTHR18895">
    <property type="entry name" value="HEMK METHYLTRANSFERASE"/>
    <property type="match status" value="1"/>
</dbReference>
<name>J9H522_9ZZZZ</name>
<dbReference type="InterPro" id="IPR040758">
    <property type="entry name" value="PrmC_N"/>
</dbReference>
<evidence type="ECO:0000256" key="5">
    <source>
        <dbReference type="ARBA" id="ARBA00048391"/>
    </source>
</evidence>
<dbReference type="InterPro" id="IPR002052">
    <property type="entry name" value="DNA_methylase_N6_adenine_CS"/>
</dbReference>
<proteinExistence type="predicted"/>
<dbReference type="GO" id="GO:0102559">
    <property type="term" value="F:peptide chain release factor N(5)-glutamine methyltransferase activity"/>
    <property type="evidence" value="ECO:0007669"/>
    <property type="project" value="UniProtKB-EC"/>
</dbReference>
<evidence type="ECO:0000259" key="6">
    <source>
        <dbReference type="Pfam" id="PF05175"/>
    </source>
</evidence>
<dbReference type="EMBL" id="AMCI01000002">
    <property type="protein sequence ID" value="EJX11228.1"/>
    <property type="molecule type" value="Genomic_DNA"/>
</dbReference>
<accession>J9H522</accession>
<dbReference type="InterPro" id="IPR007848">
    <property type="entry name" value="Small_mtfrase_dom"/>
</dbReference>
<reference evidence="8" key="1">
    <citation type="journal article" date="2012" name="PLoS ONE">
        <title>Gene sets for utilization of primary and secondary nutrition supplies in the distal gut of endangered iberian lynx.</title>
        <authorList>
            <person name="Alcaide M."/>
            <person name="Messina E."/>
            <person name="Richter M."/>
            <person name="Bargiela R."/>
            <person name="Peplies J."/>
            <person name="Huws S.A."/>
            <person name="Newbold C.J."/>
            <person name="Golyshin P.N."/>
            <person name="Simon M.A."/>
            <person name="Lopez G."/>
            <person name="Yakimov M.M."/>
            <person name="Ferrer M."/>
        </authorList>
    </citation>
    <scope>NUCLEOTIDE SEQUENCE</scope>
</reference>
<evidence type="ECO:0000256" key="4">
    <source>
        <dbReference type="ARBA" id="ARBA00022691"/>
    </source>
</evidence>
<dbReference type="InterPro" id="IPR004556">
    <property type="entry name" value="HemK-like"/>
</dbReference>
<dbReference type="GO" id="GO:0003676">
    <property type="term" value="F:nucleic acid binding"/>
    <property type="evidence" value="ECO:0007669"/>
    <property type="project" value="InterPro"/>
</dbReference>
<evidence type="ECO:0000256" key="1">
    <source>
        <dbReference type="ARBA" id="ARBA00012771"/>
    </source>
</evidence>
<dbReference type="AlphaFoldDB" id="J9H522"/>
<dbReference type="NCBIfam" id="TIGR03534">
    <property type="entry name" value="RF_mod_PrmC"/>
    <property type="match status" value="1"/>
</dbReference>
<dbReference type="Pfam" id="PF17827">
    <property type="entry name" value="PrmC_N"/>
    <property type="match status" value="1"/>
</dbReference>
<dbReference type="Gene3D" id="3.40.50.150">
    <property type="entry name" value="Vaccinia Virus protein VP39"/>
    <property type="match status" value="1"/>
</dbReference>
<keyword evidence="2" id="KW-0489">Methyltransferase</keyword>
<protein>
    <recommendedName>
        <fullName evidence="1">peptide chain release factor N(5)-glutamine methyltransferase</fullName>
        <ecNumber evidence="1">2.1.1.297</ecNumber>
    </recommendedName>
</protein>
<comment type="caution">
    <text evidence="8">The sequence shown here is derived from an EMBL/GenBank/DDBJ whole genome shotgun (WGS) entry which is preliminary data.</text>
</comment>
<dbReference type="GO" id="GO:0032259">
    <property type="term" value="P:methylation"/>
    <property type="evidence" value="ECO:0007669"/>
    <property type="project" value="UniProtKB-KW"/>
</dbReference>
<evidence type="ECO:0000256" key="2">
    <source>
        <dbReference type="ARBA" id="ARBA00022603"/>
    </source>
</evidence>
<dbReference type="PANTHER" id="PTHR18895:SF74">
    <property type="entry name" value="MTRF1L RELEASE FACTOR GLUTAMINE METHYLTRANSFERASE"/>
    <property type="match status" value="1"/>
</dbReference>
<dbReference type="EC" id="2.1.1.297" evidence="1"/>
<organism evidence="8">
    <name type="scientific">gut metagenome</name>
    <dbReference type="NCBI Taxonomy" id="749906"/>
    <lineage>
        <taxon>unclassified sequences</taxon>
        <taxon>metagenomes</taxon>
        <taxon>organismal metagenomes</taxon>
    </lineage>
</organism>
<keyword evidence="4" id="KW-0949">S-adenosyl-L-methionine</keyword>
<comment type="catalytic activity">
    <reaction evidence="5">
        <text>L-glutaminyl-[peptide chain release factor] + S-adenosyl-L-methionine = N(5)-methyl-L-glutaminyl-[peptide chain release factor] + S-adenosyl-L-homocysteine + H(+)</text>
        <dbReference type="Rhea" id="RHEA:42896"/>
        <dbReference type="Rhea" id="RHEA-COMP:10271"/>
        <dbReference type="Rhea" id="RHEA-COMP:10272"/>
        <dbReference type="ChEBI" id="CHEBI:15378"/>
        <dbReference type="ChEBI" id="CHEBI:30011"/>
        <dbReference type="ChEBI" id="CHEBI:57856"/>
        <dbReference type="ChEBI" id="CHEBI:59789"/>
        <dbReference type="ChEBI" id="CHEBI:61891"/>
        <dbReference type="EC" id="2.1.1.297"/>
    </reaction>
</comment>
<dbReference type="Pfam" id="PF05175">
    <property type="entry name" value="MTS"/>
    <property type="match status" value="1"/>
</dbReference>
<evidence type="ECO:0000259" key="7">
    <source>
        <dbReference type="Pfam" id="PF17827"/>
    </source>
</evidence>
<keyword evidence="3" id="KW-0808">Transferase</keyword>
<dbReference type="CDD" id="cd02440">
    <property type="entry name" value="AdoMet_MTases"/>
    <property type="match status" value="1"/>
</dbReference>
<evidence type="ECO:0000313" key="8">
    <source>
        <dbReference type="EMBL" id="EJX11228.1"/>
    </source>
</evidence>